<dbReference type="PROSITE" id="PS51892">
    <property type="entry name" value="SUBTILASE"/>
    <property type="match status" value="1"/>
</dbReference>
<gene>
    <name evidence="9" type="ORF">HXX76_001916</name>
</gene>
<sequence>MSSWWRPGVALGLVLALAAATGASADRFALDISPATTRPALEAAVKDLGGSVIYFHSAAGIAVIDAPAGSVSAGGLSSVGVAAAFPDFRVTLPKIDPTTAPSTTPPPKAPIPKQTATKLQFLSAPISQAPADPLWPQQWAPRSLHAEGAWAAGVTGKCVRVAVVDTGMWWDHPDLAGRVDADFAKSFVAGKQPYEDNWAEGYWHASHVAGIVAASLNGYGVVGVAPEATIIPVKVLDNGSGWFSDVMAGIVYAATSVEKGGAGADIINLSLGGSTRMSDPGSGHEWGLFLTKVMNYATAQGVFVAAAAGNDGLDLDRLANIFFTPCENGNTVCVSSAGPRHICSACECAPVTGAIAFPSIYTCPCTTSPPWPLAMTQQPASYTNYGRSAIWVAGPGGDNSARWETPQWPCWRHDRVLGVGSPNPEGYKTLPRFVHFTGTSMATPAVAGVAALVIHNKAKRQAVDLCAPRAAGRPRNPMTPGQVKTALAQGAVVPGGAGASDYYGHGIVDVGTTLGYPQPPWAD</sequence>
<feature type="signal peptide" evidence="7">
    <location>
        <begin position="1"/>
        <end position="25"/>
    </location>
</feature>
<dbReference type="PANTHER" id="PTHR43399:SF4">
    <property type="entry name" value="CELL WALL-ASSOCIATED PROTEASE"/>
    <property type="match status" value="1"/>
</dbReference>
<feature type="active site" description="Charge relay system" evidence="5">
    <location>
        <position position="165"/>
    </location>
</feature>
<evidence type="ECO:0000259" key="8">
    <source>
        <dbReference type="Pfam" id="PF00082"/>
    </source>
</evidence>
<keyword evidence="10" id="KW-1185">Reference proteome</keyword>
<feature type="chain" id="PRO_5032946218" description="Peptidase S8/S53 domain-containing protein" evidence="7">
    <location>
        <begin position="26"/>
        <end position="523"/>
    </location>
</feature>
<dbReference type="OrthoDB" id="371436at2759"/>
<dbReference type="InterPro" id="IPR023828">
    <property type="entry name" value="Peptidase_S8_Ser-AS"/>
</dbReference>
<evidence type="ECO:0000256" key="1">
    <source>
        <dbReference type="ARBA" id="ARBA00011073"/>
    </source>
</evidence>
<evidence type="ECO:0000256" key="5">
    <source>
        <dbReference type="PROSITE-ProRule" id="PRU01240"/>
    </source>
</evidence>
<accession>A0A835WA25</accession>
<dbReference type="Proteomes" id="UP000650467">
    <property type="component" value="Unassembled WGS sequence"/>
</dbReference>
<dbReference type="InterPro" id="IPR036852">
    <property type="entry name" value="Peptidase_S8/S53_dom_sf"/>
</dbReference>
<feature type="active site" description="Charge relay system" evidence="5">
    <location>
        <position position="204"/>
    </location>
</feature>
<dbReference type="PRINTS" id="PR00723">
    <property type="entry name" value="SUBTILISIN"/>
</dbReference>
<dbReference type="InterPro" id="IPR023827">
    <property type="entry name" value="Peptidase_S8_Asp-AS"/>
</dbReference>
<dbReference type="PANTHER" id="PTHR43399">
    <property type="entry name" value="SUBTILISIN-RELATED"/>
    <property type="match status" value="1"/>
</dbReference>
<dbReference type="SUPFAM" id="SSF52743">
    <property type="entry name" value="Subtilisin-like"/>
    <property type="match status" value="1"/>
</dbReference>
<dbReference type="GO" id="GO:0006508">
    <property type="term" value="P:proteolysis"/>
    <property type="evidence" value="ECO:0007669"/>
    <property type="project" value="UniProtKB-KW"/>
</dbReference>
<evidence type="ECO:0000256" key="7">
    <source>
        <dbReference type="SAM" id="SignalP"/>
    </source>
</evidence>
<dbReference type="InterPro" id="IPR000209">
    <property type="entry name" value="Peptidase_S8/S53_dom"/>
</dbReference>
<keyword evidence="7" id="KW-0732">Signal</keyword>
<dbReference type="GO" id="GO:0004252">
    <property type="term" value="F:serine-type endopeptidase activity"/>
    <property type="evidence" value="ECO:0007669"/>
    <property type="project" value="UniProtKB-UniRule"/>
</dbReference>
<name>A0A835WA25_CHLIN</name>
<organism evidence="9 10">
    <name type="scientific">Chlamydomonas incerta</name>
    <dbReference type="NCBI Taxonomy" id="51695"/>
    <lineage>
        <taxon>Eukaryota</taxon>
        <taxon>Viridiplantae</taxon>
        <taxon>Chlorophyta</taxon>
        <taxon>core chlorophytes</taxon>
        <taxon>Chlorophyceae</taxon>
        <taxon>CS clade</taxon>
        <taxon>Chlamydomonadales</taxon>
        <taxon>Chlamydomonadaceae</taxon>
        <taxon>Chlamydomonas</taxon>
    </lineage>
</organism>
<dbReference type="Pfam" id="PF00082">
    <property type="entry name" value="Peptidase_S8"/>
    <property type="match status" value="1"/>
</dbReference>
<dbReference type="InterPro" id="IPR051048">
    <property type="entry name" value="Peptidase_S8/S53_subtilisin"/>
</dbReference>
<dbReference type="PROSITE" id="PS00138">
    <property type="entry name" value="SUBTILASE_SER"/>
    <property type="match status" value="1"/>
</dbReference>
<dbReference type="EMBL" id="JAEHOC010000003">
    <property type="protein sequence ID" value="KAG2443564.1"/>
    <property type="molecule type" value="Genomic_DNA"/>
</dbReference>
<evidence type="ECO:0000313" key="9">
    <source>
        <dbReference type="EMBL" id="KAG2443564.1"/>
    </source>
</evidence>
<dbReference type="AlphaFoldDB" id="A0A835WA25"/>
<comment type="similarity">
    <text evidence="1 5 6">Belongs to the peptidase S8 family.</text>
</comment>
<dbReference type="PROSITE" id="PS00136">
    <property type="entry name" value="SUBTILASE_ASP"/>
    <property type="match status" value="1"/>
</dbReference>
<proteinExistence type="inferred from homology"/>
<evidence type="ECO:0000256" key="3">
    <source>
        <dbReference type="ARBA" id="ARBA00022801"/>
    </source>
</evidence>
<keyword evidence="2 5" id="KW-0645">Protease</keyword>
<keyword evidence="4 5" id="KW-0720">Serine protease</keyword>
<feature type="active site" description="Charge relay system" evidence="5">
    <location>
        <position position="440"/>
    </location>
</feature>
<keyword evidence="3 5" id="KW-0378">Hydrolase</keyword>
<dbReference type="InterPro" id="IPR015500">
    <property type="entry name" value="Peptidase_S8_subtilisin-rel"/>
</dbReference>
<dbReference type="Gene3D" id="3.40.50.200">
    <property type="entry name" value="Peptidase S8/S53 domain"/>
    <property type="match status" value="1"/>
</dbReference>
<evidence type="ECO:0000256" key="4">
    <source>
        <dbReference type="ARBA" id="ARBA00022825"/>
    </source>
</evidence>
<protein>
    <recommendedName>
        <fullName evidence="8">Peptidase S8/S53 domain-containing protein</fullName>
    </recommendedName>
</protein>
<evidence type="ECO:0000313" key="10">
    <source>
        <dbReference type="Proteomes" id="UP000650467"/>
    </source>
</evidence>
<reference evidence="9" key="1">
    <citation type="journal article" date="2020" name="bioRxiv">
        <title>Comparative genomics of Chlamydomonas.</title>
        <authorList>
            <person name="Craig R.J."/>
            <person name="Hasan A.R."/>
            <person name="Ness R.W."/>
            <person name="Keightley P.D."/>
        </authorList>
    </citation>
    <scope>NUCLEOTIDE SEQUENCE</scope>
    <source>
        <strain evidence="9">SAG 7.73</strain>
    </source>
</reference>
<evidence type="ECO:0000256" key="2">
    <source>
        <dbReference type="ARBA" id="ARBA00022670"/>
    </source>
</evidence>
<comment type="caution">
    <text evidence="9">The sequence shown here is derived from an EMBL/GenBank/DDBJ whole genome shotgun (WGS) entry which is preliminary data.</text>
</comment>
<evidence type="ECO:0000256" key="6">
    <source>
        <dbReference type="RuleBase" id="RU003355"/>
    </source>
</evidence>
<feature type="domain" description="Peptidase S8/S53" evidence="8">
    <location>
        <begin position="156"/>
        <end position="506"/>
    </location>
</feature>